<dbReference type="Pfam" id="PF09580">
    <property type="entry name" value="Spore_YhcN_YlaJ"/>
    <property type="match status" value="2"/>
</dbReference>
<evidence type="ECO:0008006" key="5">
    <source>
        <dbReference type="Google" id="ProtNLM"/>
    </source>
</evidence>
<name>A0A7X2H9K3_9BACL</name>
<feature type="region of interest" description="Disordered" evidence="1">
    <location>
        <begin position="113"/>
        <end position="136"/>
    </location>
</feature>
<reference evidence="3 4" key="1">
    <citation type="submission" date="2019-11" db="EMBL/GenBank/DDBJ databases">
        <title>Paenibacillus monticola sp. nov., a novel PGPR strain isolated from mountain sample in China.</title>
        <authorList>
            <person name="Zhao Q."/>
            <person name="Li H.-P."/>
            <person name="Zhang J.-L."/>
        </authorList>
    </citation>
    <scope>NUCLEOTIDE SEQUENCE [LARGE SCALE GENOMIC DNA]</scope>
    <source>
        <strain evidence="3 4">LC-T2</strain>
    </source>
</reference>
<keyword evidence="2" id="KW-0732">Signal</keyword>
<evidence type="ECO:0000256" key="2">
    <source>
        <dbReference type="SAM" id="SignalP"/>
    </source>
</evidence>
<evidence type="ECO:0000313" key="4">
    <source>
        <dbReference type="Proteomes" id="UP000463051"/>
    </source>
</evidence>
<feature type="compositionally biased region" description="Basic and acidic residues" evidence="1">
    <location>
        <begin position="168"/>
        <end position="181"/>
    </location>
</feature>
<gene>
    <name evidence="3" type="ORF">GJB61_24130</name>
</gene>
<keyword evidence="4" id="KW-1185">Reference proteome</keyword>
<dbReference type="AlphaFoldDB" id="A0A7X2H9K3"/>
<feature type="chain" id="PRO_5031328817" description="YhcN/YlaJ family sporulation lipoprotein" evidence="2">
    <location>
        <begin position="35"/>
        <end position="278"/>
    </location>
</feature>
<feature type="signal peptide" evidence="2">
    <location>
        <begin position="1"/>
        <end position="34"/>
    </location>
</feature>
<feature type="compositionally biased region" description="Gly residues" evidence="1">
    <location>
        <begin position="182"/>
        <end position="191"/>
    </location>
</feature>
<dbReference type="Proteomes" id="UP000463051">
    <property type="component" value="Unassembled WGS sequence"/>
</dbReference>
<feature type="region of interest" description="Disordered" evidence="1">
    <location>
        <begin position="149"/>
        <end position="201"/>
    </location>
</feature>
<protein>
    <recommendedName>
        <fullName evidence="5">YhcN/YlaJ family sporulation lipoprotein</fullName>
    </recommendedName>
</protein>
<organism evidence="3 4">
    <name type="scientific">Paenibacillus monticola</name>
    <dbReference type="NCBI Taxonomy" id="2666075"/>
    <lineage>
        <taxon>Bacteria</taxon>
        <taxon>Bacillati</taxon>
        <taxon>Bacillota</taxon>
        <taxon>Bacilli</taxon>
        <taxon>Bacillales</taxon>
        <taxon>Paenibacillaceae</taxon>
        <taxon>Paenibacillus</taxon>
    </lineage>
</organism>
<dbReference type="EMBL" id="WJXB01000012">
    <property type="protein sequence ID" value="MRN56067.1"/>
    <property type="molecule type" value="Genomic_DNA"/>
</dbReference>
<feature type="compositionally biased region" description="Low complexity" evidence="1">
    <location>
        <begin position="126"/>
        <end position="136"/>
    </location>
</feature>
<proteinExistence type="predicted"/>
<dbReference type="InterPro" id="IPR019076">
    <property type="entry name" value="Spore_lipoprot_YhcN/YlaJ-like"/>
</dbReference>
<feature type="compositionally biased region" description="Low complexity" evidence="1">
    <location>
        <begin position="149"/>
        <end position="165"/>
    </location>
</feature>
<evidence type="ECO:0000256" key="1">
    <source>
        <dbReference type="SAM" id="MobiDB-lite"/>
    </source>
</evidence>
<accession>A0A7X2H9K3</accession>
<sequence>MEDEFMLRSKISLSVSAALLLGMVSITGCGTNNAANTGVETKSVKGMHDGRIGVNSVDGGMIRTNTADKMEMSRDLADRIAAMPEVRSANVVLLGKSAYVAVTLDEAATGPHAKSTTRYNARSYSTPNTYGTGNGPTGMMSGTGRSMTGTTPGTMGTTGTRSGTTDVMDGRGMKREIDRGIGKGMGTGMGMGTRSTTPGYNMTATEADTVTKEMKDKIAAEVKKHAPQINAVYVSANADFVQRVNVYAEEARAGHPLTGFAKEFGTMIERIFPTRSDK</sequence>
<feature type="compositionally biased region" description="Polar residues" evidence="1">
    <location>
        <begin position="114"/>
        <end position="125"/>
    </location>
</feature>
<evidence type="ECO:0000313" key="3">
    <source>
        <dbReference type="EMBL" id="MRN56067.1"/>
    </source>
</evidence>
<comment type="caution">
    <text evidence="3">The sequence shown here is derived from an EMBL/GenBank/DDBJ whole genome shotgun (WGS) entry which is preliminary data.</text>
</comment>